<dbReference type="GO" id="GO:0005506">
    <property type="term" value="F:iron ion binding"/>
    <property type="evidence" value="ECO:0007669"/>
    <property type="project" value="InterPro"/>
</dbReference>
<accession>C2BFE9</accession>
<dbReference type="Proteomes" id="UP000005984">
    <property type="component" value="Unassembled WGS sequence"/>
</dbReference>
<evidence type="ECO:0000256" key="1">
    <source>
        <dbReference type="ARBA" id="ARBA00001965"/>
    </source>
</evidence>
<dbReference type="PANTHER" id="PTHR43865:SF1">
    <property type="entry name" value="RUBRERYTHRIN-RELATED"/>
    <property type="match status" value="1"/>
</dbReference>
<keyword evidence="3" id="KW-0479">Metal-binding</keyword>
<dbReference type="PANTHER" id="PTHR43865">
    <property type="entry name" value="RUBRERYTHRIN-RELATED"/>
    <property type="match status" value="1"/>
</dbReference>
<dbReference type="Gene3D" id="1.20.1260.10">
    <property type="match status" value="1"/>
</dbReference>
<comment type="caution">
    <text evidence="8">The sequence shown here is derived from an EMBL/GenBank/DDBJ whole genome shotgun (WGS) entry which is preliminary data.</text>
</comment>
<dbReference type="STRING" id="525254.HMPREF0072_1069"/>
<sequence length="211" mass="24350">MNIRKRNNIIKEIIMAELKGTKTAQNLITSFVGESQAKMRYTYAAKTAEKEGYRQIAAIFRETAMNEGEHAARFYKFLREEFKLETIELTEGYTAWPVIWHDTLTNLQGAIDGENEECEDMYPAFADVAEKEGFDEIARAFRNIAKAEGAHRDRYQKLHDNIENGTVFEKEESVIWKCGNCGFLYEGKKAPKICPACHHPQEWFEVAAFNY</sequence>
<evidence type="ECO:0000256" key="2">
    <source>
        <dbReference type="ARBA" id="ARBA00022448"/>
    </source>
</evidence>
<dbReference type="eggNOG" id="COG1592">
    <property type="taxonomic scope" value="Bacteria"/>
</dbReference>
<dbReference type="InterPro" id="IPR009078">
    <property type="entry name" value="Ferritin-like_SF"/>
</dbReference>
<dbReference type="Gene3D" id="2.20.28.10">
    <property type="match status" value="1"/>
</dbReference>
<dbReference type="HOGENOM" id="CLU_095256_0_0_9"/>
<dbReference type="PROSITE" id="PS50903">
    <property type="entry name" value="RUBREDOXIN_LIKE"/>
    <property type="match status" value="1"/>
</dbReference>
<evidence type="ECO:0000313" key="8">
    <source>
        <dbReference type="EMBL" id="EEI86353.1"/>
    </source>
</evidence>
<dbReference type="SUPFAM" id="SSF47240">
    <property type="entry name" value="Ferritin-like"/>
    <property type="match status" value="1"/>
</dbReference>
<feature type="domain" description="Rubredoxin-like" evidence="6">
    <location>
        <begin position="173"/>
        <end position="207"/>
    </location>
</feature>
<dbReference type="SUPFAM" id="SSF57802">
    <property type="entry name" value="Rubredoxin-like"/>
    <property type="match status" value="1"/>
</dbReference>
<dbReference type="CDD" id="cd00729">
    <property type="entry name" value="rubredoxin_SM"/>
    <property type="match status" value="1"/>
</dbReference>
<evidence type="ECO:0000313" key="9">
    <source>
        <dbReference type="Proteomes" id="UP000005984"/>
    </source>
</evidence>
<name>C2BFE9_9FIRM</name>
<dbReference type="Pfam" id="PF02915">
    <property type="entry name" value="Rubrerythrin"/>
    <property type="match status" value="1"/>
</dbReference>
<protein>
    <submittedName>
        <fullName evidence="8">Rubrerythrin</fullName>
    </submittedName>
</protein>
<evidence type="ECO:0000259" key="7">
    <source>
        <dbReference type="PROSITE" id="PS50905"/>
    </source>
</evidence>
<proteinExistence type="predicted"/>
<dbReference type="InterPro" id="IPR009040">
    <property type="entry name" value="Ferritin-like_diiron"/>
</dbReference>
<dbReference type="Pfam" id="PF21349">
    <property type="entry name" value="RUBY_RBDX"/>
    <property type="match status" value="1"/>
</dbReference>
<keyword evidence="5" id="KW-0408">Iron</keyword>
<dbReference type="AlphaFoldDB" id="C2BFE9"/>
<keyword evidence="4" id="KW-0249">Electron transport</keyword>
<keyword evidence="9" id="KW-1185">Reference proteome</keyword>
<dbReference type="InterPro" id="IPR048574">
    <property type="entry name" value="RUBY_RBDX"/>
</dbReference>
<evidence type="ECO:0000256" key="3">
    <source>
        <dbReference type="ARBA" id="ARBA00022723"/>
    </source>
</evidence>
<feature type="domain" description="Ferritin-like diiron" evidence="7">
    <location>
        <begin position="17"/>
        <end position="166"/>
    </location>
</feature>
<evidence type="ECO:0000259" key="6">
    <source>
        <dbReference type="PROSITE" id="PS50903"/>
    </source>
</evidence>
<dbReference type="InterPro" id="IPR024934">
    <property type="entry name" value="Rubredoxin-like_dom"/>
</dbReference>
<dbReference type="InterPro" id="IPR012347">
    <property type="entry name" value="Ferritin-like"/>
</dbReference>
<evidence type="ECO:0000256" key="4">
    <source>
        <dbReference type="ARBA" id="ARBA00022982"/>
    </source>
</evidence>
<gene>
    <name evidence="8" type="ORF">HMPREF0072_1069</name>
</gene>
<dbReference type="InterPro" id="IPR052364">
    <property type="entry name" value="Rubrerythrin"/>
</dbReference>
<dbReference type="EMBL" id="ABYO01000195">
    <property type="protein sequence ID" value="EEI86353.1"/>
    <property type="molecule type" value="Genomic_DNA"/>
</dbReference>
<dbReference type="CDD" id="cd01041">
    <property type="entry name" value="Rubrerythrin"/>
    <property type="match status" value="1"/>
</dbReference>
<dbReference type="NCBIfam" id="NF045767">
    <property type="entry name" value="RuberyRbr"/>
    <property type="match status" value="1"/>
</dbReference>
<keyword evidence="2" id="KW-0813">Transport</keyword>
<comment type="cofactor">
    <cofactor evidence="1">
        <name>Fe(3+)</name>
        <dbReference type="ChEBI" id="CHEBI:29034"/>
    </cofactor>
</comment>
<dbReference type="PROSITE" id="PS50905">
    <property type="entry name" value="FERRITIN_LIKE"/>
    <property type="match status" value="1"/>
</dbReference>
<reference evidence="8 9" key="1">
    <citation type="submission" date="2008-10" db="EMBL/GenBank/DDBJ databases">
        <authorList>
            <person name="Qin X."/>
            <person name="Bachman B."/>
            <person name="Battles P."/>
            <person name="Bell A."/>
            <person name="Bess C."/>
            <person name="Bickham C."/>
            <person name="Chaboub L."/>
            <person name="Chen D."/>
            <person name="Coyle M."/>
            <person name="Deiros D.R."/>
            <person name="Dinh H."/>
            <person name="Forbes L."/>
            <person name="Fowler G."/>
            <person name="Francisco L."/>
            <person name="Fu Q."/>
            <person name="Gubbala S."/>
            <person name="Hale W."/>
            <person name="Han Y."/>
            <person name="Hemphill L."/>
            <person name="Highlander S.K."/>
            <person name="Hirani K."/>
            <person name="Hogues M."/>
            <person name="Jackson L."/>
            <person name="Jakkamsetti A."/>
            <person name="Javaid M."/>
            <person name="Jiang H."/>
            <person name="Korchina V."/>
            <person name="Kovar C."/>
            <person name="Lara F."/>
            <person name="Lee S."/>
            <person name="Mata R."/>
            <person name="Mathew T."/>
            <person name="Moen C."/>
            <person name="Morales K."/>
            <person name="Munidasa M."/>
            <person name="Nazareth L."/>
            <person name="Ngo R."/>
            <person name="Nguyen L."/>
            <person name="Okwuonu G."/>
            <person name="Ongeri F."/>
            <person name="Patil S."/>
            <person name="Petrosino J."/>
            <person name="Pham C."/>
            <person name="Pham P."/>
            <person name="Pu L.-L."/>
            <person name="Puazo M."/>
            <person name="Raj R."/>
            <person name="Reid J."/>
            <person name="Rouhana J."/>
            <person name="Saada N."/>
            <person name="Shang Y."/>
            <person name="Simmons D."/>
            <person name="Thornton R."/>
            <person name="Warren J."/>
            <person name="Weissenberger G."/>
            <person name="Zhang J."/>
            <person name="Zhang L."/>
            <person name="Zhou C."/>
            <person name="Zhu D."/>
            <person name="Muzny D."/>
            <person name="Worley K."/>
            <person name="Gibbs R."/>
        </authorList>
    </citation>
    <scope>NUCLEOTIDE SEQUENCE [LARGE SCALE GENOMIC DNA]</scope>
    <source>
        <strain evidence="8 9">ATCC 51172</strain>
    </source>
</reference>
<dbReference type="GO" id="GO:0016491">
    <property type="term" value="F:oxidoreductase activity"/>
    <property type="evidence" value="ECO:0007669"/>
    <property type="project" value="InterPro"/>
</dbReference>
<dbReference type="InterPro" id="IPR003251">
    <property type="entry name" value="Rr_diiron-bd_dom"/>
</dbReference>
<evidence type="ECO:0000256" key="5">
    <source>
        <dbReference type="ARBA" id="ARBA00023004"/>
    </source>
</evidence>
<organism evidence="8 9">
    <name type="scientific">Anaerococcus lactolyticus ATCC 51172</name>
    <dbReference type="NCBI Taxonomy" id="525254"/>
    <lineage>
        <taxon>Bacteria</taxon>
        <taxon>Bacillati</taxon>
        <taxon>Bacillota</taxon>
        <taxon>Tissierellia</taxon>
        <taxon>Tissierellales</taxon>
        <taxon>Peptoniphilaceae</taxon>
        <taxon>Anaerococcus</taxon>
    </lineage>
</organism>